<keyword evidence="2" id="KW-1185">Reference proteome</keyword>
<proteinExistence type="predicted"/>
<dbReference type="OrthoDB" id="6114161at2759"/>
<accession>A0A2T7P230</accession>
<dbReference type="EMBL" id="PZQS01000007">
    <property type="protein sequence ID" value="PVD27468.1"/>
    <property type="molecule type" value="Genomic_DNA"/>
</dbReference>
<protein>
    <submittedName>
        <fullName evidence="1">Uncharacterized protein</fullName>
    </submittedName>
</protein>
<evidence type="ECO:0000313" key="2">
    <source>
        <dbReference type="Proteomes" id="UP000245119"/>
    </source>
</evidence>
<gene>
    <name evidence="1" type="ORF">C0Q70_12629</name>
</gene>
<sequence>MRCRSPHAHHVSSRRPRFRSALPVATPLYVTVRAHNPAGLHSVTVSNSFVVDVTPPEVVTVPYFLSLQNGSKSERQWDRSVLLLAWQFRDLDSPVVSHVVNVVSQQRGRLITEPVILGADTKLMVTSTGQQSRLAMLLGSVRQVTSSRLFVDSTPPFQGTFRSPLTWKFENVTGGVMAAVVNVTWQDFTDPESAVVSYYVIAGRACNGEELSNGPVTVVHDNGQTYSISRLSCRAASCQNDVIFLGVLAENHVGLKSEMVRNSV</sequence>
<dbReference type="AlphaFoldDB" id="A0A2T7P230"/>
<name>A0A2T7P230_POMCA</name>
<comment type="caution">
    <text evidence="1">The sequence shown here is derived from an EMBL/GenBank/DDBJ whole genome shotgun (WGS) entry which is preliminary data.</text>
</comment>
<evidence type="ECO:0000313" key="1">
    <source>
        <dbReference type="EMBL" id="PVD27468.1"/>
    </source>
</evidence>
<reference evidence="1 2" key="1">
    <citation type="submission" date="2018-04" db="EMBL/GenBank/DDBJ databases">
        <title>The genome of golden apple snail Pomacea canaliculata provides insight into stress tolerance and invasive adaptation.</title>
        <authorList>
            <person name="Liu C."/>
            <person name="Liu B."/>
            <person name="Ren Y."/>
            <person name="Zhang Y."/>
            <person name="Wang H."/>
            <person name="Li S."/>
            <person name="Jiang F."/>
            <person name="Yin L."/>
            <person name="Zhang G."/>
            <person name="Qian W."/>
            <person name="Fan W."/>
        </authorList>
    </citation>
    <scope>NUCLEOTIDE SEQUENCE [LARGE SCALE GENOMIC DNA]</scope>
    <source>
        <strain evidence="1">SZHN2017</strain>
        <tissue evidence="1">Muscle</tissue>
    </source>
</reference>
<dbReference type="Proteomes" id="UP000245119">
    <property type="component" value="Linkage Group LG7"/>
</dbReference>
<dbReference type="STRING" id="400727.A0A2T7P230"/>
<organism evidence="1 2">
    <name type="scientific">Pomacea canaliculata</name>
    <name type="common">Golden apple snail</name>
    <dbReference type="NCBI Taxonomy" id="400727"/>
    <lineage>
        <taxon>Eukaryota</taxon>
        <taxon>Metazoa</taxon>
        <taxon>Spiralia</taxon>
        <taxon>Lophotrochozoa</taxon>
        <taxon>Mollusca</taxon>
        <taxon>Gastropoda</taxon>
        <taxon>Caenogastropoda</taxon>
        <taxon>Architaenioglossa</taxon>
        <taxon>Ampullarioidea</taxon>
        <taxon>Ampullariidae</taxon>
        <taxon>Pomacea</taxon>
    </lineage>
</organism>